<dbReference type="CDD" id="cd06532">
    <property type="entry name" value="Glyco_transf_25"/>
    <property type="match status" value="1"/>
</dbReference>
<comment type="caution">
    <text evidence="2">The sequence shown here is derived from an EMBL/GenBank/DDBJ whole genome shotgun (WGS) entry which is preliminary data.</text>
</comment>
<accession>A0ABT1VGK6</accession>
<evidence type="ECO:0000313" key="2">
    <source>
        <dbReference type="EMBL" id="MCQ8226276.1"/>
    </source>
</evidence>
<reference evidence="2 3" key="1">
    <citation type="submission" date="2022-07" db="EMBL/GenBank/DDBJ databases">
        <title>Pantoea trifolii sp. nov. isolated from root nodules of Trifolium rubens.</title>
        <authorList>
            <person name="Kalita M."/>
            <person name="Wdowiak-Wrobel S."/>
            <person name="Marek-Kozaczuk M."/>
            <person name="Palusinska-Szysz M."/>
            <person name="Sokolowski W."/>
            <person name="Coutinho T."/>
            <person name="Hlahane L."/>
        </authorList>
    </citation>
    <scope>NUCLEOTIDE SEQUENCE [LARGE SCALE GENOMIC DNA]</scope>
    <source>
        <strain evidence="2 3">MMK2</strain>
    </source>
</reference>
<dbReference type="Proteomes" id="UP001300015">
    <property type="component" value="Unassembled WGS sequence"/>
</dbReference>
<gene>
    <name evidence="2" type="ORF">NQH49_02120</name>
</gene>
<dbReference type="RefSeq" id="WP_256698211.1">
    <property type="nucleotide sequence ID" value="NZ_JANIES010000001.1"/>
</dbReference>
<dbReference type="InterPro" id="IPR002654">
    <property type="entry name" value="Glyco_trans_25"/>
</dbReference>
<keyword evidence="3" id="KW-1185">Reference proteome</keyword>
<organism evidence="2 3">
    <name type="scientific">Pantoea trifolii</name>
    <dbReference type="NCBI Taxonomy" id="2968030"/>
    <lineage>
        <taxon>Bacteria</taxon>
        <taxon>Pseudomonadati</taxon>
        <taxon>Pseudomonadota</taxon>
        <taxon>Gammaproteobacteria</taxon>
        <taxon>Enterobacterales</taxon>
        <taxon>Erwiniaceae</taxon>
        <taxon>Pantoea</taxon>
    </lineage>
</organism>
<name>A0ABT1VGK6_9GAMM</name>
<dbReference type="Pfam" id="PF01755">
    <property type="entry name" value="Glyco_transf_25"/>
    <property type="match status" value="1"/>
</dbReference>
<feature type="domain" description="Glycosyl transferase family 25" evidence="1">
    <location>
        <begin position="2"/>
        <end position="171"/>
    </location>
</feature>
<evidence type="ECO:0000313" key="3">
    <source>
        <dbReference type="Proteomes" id="UP001300015"/>
    </source>
</evidence>
<dbReference type="EMBL" id="JANIET010000001">
    <property type="protein sequence ID" value="MCQ8226276.1"/>
    <property type="molecule type" value="Genomic_DNA"/>
</dbReference>
<protein>
    <submittedName>
        <fullName evidence="2">Glycosyltransferase family 25 protein</fullName>
    </submittedName>
</protein>
<evidence type="ECO:0000259" key="1">
    <source>
        <dbReference type="Pfam" id="PF01755"/>
    </source>
</evidence>
<proteinExistence type="predicted"/>
<sequence>MKVFVINLEKDVARKEHVLKQCQSIGFEAEVFNAIDGRLLSPQEISDKTHPELSAGLTESEIGCALSHHGVYQQMVTDNIEVALILEDDVEFDHQSRDILNYLASHIPQRPTIYLLAGVRKYLKGGKKIPCSEHTLVNVSQAALSHAYIINLAAAKKLNDYLYPIWLEADRWTFMIECGLVNIKAILPVIGHLSELSHESTIWSSESDFERKAAIRELRKVTVKKIRKNRTLSTKCKNSMWRIFIRPFFEVKQE</sequence>